<dbReference type="InterPro" id="IPR035965">
    <property type="entry name" value="PAS-like_dom_sf"/>
</dbReference>
<dbReference type="Pfam" id="PF08448">
    <property type="entry name" value="PAS_4"/>
    <property type="match status" value="1"/>
</dbReference>
<dbReference type="OrthoDB" id="9759607at2"/>
<evidence type="ECO:0000313" key="3">
    <source>
        <dbReference type="EMBL" id="QDH23177.1"/>
    </source>
</evidence>
<dbReference type="Pfam" id="PF00990">
    <property type="entry name" value="GGDEF"/>
    <property type="match status" value="1"/>
</dbReference>
<dbReference type="InterPro" id="IPR001633">
    <property type="entry name" value="EAL_dom"/>
</dbReference>
<dbReference type="SUPFAM" id="SSF55073">
    <property type="entry name" value="Nucleotide cyclase"/>
    <property type="match status" value="1"/>
</dbReference>
<dbReference type="SMART" id="SM00052">
    <property type="entry name" value="EAL"/>
    <property type="match status" value="1"/>
</dbReference>
<dbReference type="SUPFAM" id="SSF141868">
    <property type="entry name" value="EAL domain-like"/>
    <property type="match status" value="1"/>
</dbReference>
<dbReference type="NCBIfam" id="TIGR00254">
    <property type="entry name" value="GGDEF"/>
    <property type="match status" value="1"/>
</dbReference>
<dbReference type="SUPFAM" id="SSF55785">
    <property type="entry name" value="PYP-like sensor domain (PAS domain)"/>
    <property type="match status" value="1"/>
</dbReference>
<dbReference type="Gene3D" id="3.30.450.20">
    <property type="entry name" value="PAS domain"/>
    <property type="match status" value="1"/>
</dbReference>
<dbReference type="CDD" id="cd01949">
    <property type="entry name" value="GGDEF"/>
    <property type="match status" value="1"/>
</dbReference>
<proteinExistence type="predicted"/>
<dbReference type="SMART" id="SM00267">
    <property type="entry name" value="GGDEF"/>
    <property type="match status" value="1"/>
</dbReference>
<dbReference type="PROSITE" id="PS50883">
    <property type="entry name" value="EAL"/>
    <property type="match status" value="1"/>
</dbReference>
<dbReference type="RefSeq" id="WP_141449714.1">
    <property type="nucleotide sequence ID" value="NZ_CP041217.1"/>
</dbReference>
<dbReference type="Gene3D" id="3.20.20.450">
    <property type="entry name" value="EAL domain"/>
    <property type="match status" value="1"/>
</dbReference>
<name>A0A4Y6V3T5_SACBS</name>
<dbReference type="KEGG" id="saca:FFV09_21320"/>
<dbReference type="InterPro" id="IPR052155">
    <property type="entry name" value="Biofilm_reg_signaling"/>
</dbReference>
<dbReference type="InterPro" id="IPR000160">
    <property type="entry name" value="GGDEF_dom"/>
</dbReference>
<dbReference type="InterPro" id="IPR035919">
    <property type="entry name" value="EAL_sf"/>
</dbReference>
<dbReference type="PANTHER" id="PTHR44757:SF2">
    <property type="entry name" value="BIOFILM ARCHITECTURE MAINTENANCE PROTEIN MBAA"/>
    <property type="match status" value="1"/>
</dbReference>
<protein>
    <submittedName>
        <fullName evidence="3">EAL domain-containing protein</fullName>
    </submittedName>
</protein>
<dbReference type="Proteomes" id="UP000316968">
    <property type="component" value="Chromosome"/>
</dbReference>
<dbReference type="Gene3D" id="3.30.70.270">
    <property type="match status" value="1"/>
</dbReference>
<keyword evidence="4" id="KW-1185">Reference proteome</keyword>
<dbReference type="CDD" id="cd01948">
    <property type="entry name" value="EAL"/>
    <property type="match status" value="1"/>
</dbReference>
<dbReference type="EMBL" id="CP041217">
    <property type="protein sequence ID" value="QDH23177.1"/>
    <property type="molecule type" value="Genomic_DNA"/>
</dbReference>
<accession>A0A4Y6V3T5</accession>
<dbReference type="AlphaFoldDB" id="A0A4Y6V3T5"/>
<dbReference type="InterPro" id="IPR029787">
    <property type="entry name" value="Nucleotide_cyclase"/>
</dbReference>
<organism evidence="3 4">
    <name type="scientific">Saccharibacillus brassicae</name>
    <dbReference type="NCBI Taxonomy" id="2583377"/>
    <lineage>
        <taxon>Bacteria</taxon>
        <taxon>Bacillati</taxon>
        <taxon>Bacillota</taxon>
        <taxon>Bacilli</taxon>
        <taxon>Bacillales</taxon>
        <taxon>Paenibacillaceae</taxon>
        <taxon>Saccharibacillus</taxon>
    </lineage>
</organism>
<sequence length="550" mass="62750">MEETKQQDPIIAPLLHALEDCIYVMDWDGENFRYRYVNRAAAVLSELGPEHMGQTFFEVYEHEPEMGKYLHHKYLKVLQERESIRFADGTLLPTGALSGESILSPIFRADGSIEAVACVTRDMISSAERGHRLHHYAYHDELTQLFNRRFLYEFVNKPYVLFLIDLDNFKNINDALGHETGDTLLIEVAQRFRQSFGPPNVIARQGADEFIIVCDTPIPYPEEKAKRILEVLDEPFLLGDRMIRVSASVGMASSSERTELSMLLRQADIALYYAKSKGRSRYHEYNAELRYDQVIKFDYEISLNQCLEREELLLHYQPIFDPSNNKVVEVEALLRWNLGHSRLVSPADFIPVAEETGLIVPIGEWVIRQACKDLPKISEKFGPHVRIAVNISRAQFEEENFVERLNAIIAEEGMSPQRFDLEVTETLVMRNLEEICVILKQLREQGYMISLDDFGTGYSSLGILSQIPIDKFKLDRSFIVQMNPAVISALLAMARAMDLDVVAEGVEDGDQLIQLMNMGCPGIQGYLICRPMSVEDLPSIWFPDAEPSLA</sequence>
<dbReference type="Pfam" id="PF00563">
    <property type="entry name" value="EAL"/>
    <property type="match status" value="1"/>
</dbReference>
<feature type="domain" description="GGDEF" evidence="2">
    <location>
        <begin position="157"/>
        <end position="287"/>
    </location>
</feature>
<gene>
    <name evidence="3" type="ORF">FFV09_21320</name>
</gene>
<feature type="domain" description="EAL" evidence="1">
    <location>
        <begin position="296"/>
        <end position="545"/>
    </location>
</feature>
<dbReference type="PANTHER" id="PTHR44757">
    <property type="entry name" value="DIGUANYLATE CYCLASE DGCP"/>
    <property type="match status" value="1"/>
</dbReference>
<evidence type="ECO:0000313" key="4">
    <source>
        <dbReference type="Proteomes" id="UP000316968"/>
    </source>
</evidence>
<evidence type="ECO:0000259" key="2">
    <source>
        <dbReference type="PROSITE" id="PS50887"/>
    </source>
</evidence>
<reference evidence="3 4" key="1">
    <citation type="submission" date="2019-06" db="EMBL/GenBank/DDBJ databases">
        <title>Saccharibacillus brassicae sp. nov., an endophytic bacterium isolated from Chinese cabbage seeds (Brassica pekinensis).</title>
        <authorList>
            <person name="Jiang L."/>
            <person name="Lee J."/>
            <person name="Kim S.W."/>
        </authorList>
    </citation>
    <scope>NUCLEOTIDE SEQUENCE [LARGE SCALE GENOMIC DNA]</scope>
    <source>
        <strain evidence="4">KCTC 43072 / ATSA2</strain>
    </source>
</reference>
<dbReference type="PROSITE" id="PS50887">
    <property type="entry name" value="GGDEF"/>
    <property type="match status" value="1"/>
</dbReference>
<evidence type="ECO:0000259" key="1">
    <source>
        <dbReference type="PROSITE" id="PS50883"/>
    </source>
</evidence>
<dbReference type="InterPro" id="IPR013656">
    <property type="entry name" value="PAS_4"/>
</dbReference>
<dbReference type="InterPro" id="IPR043128">
    <property type="entry name" value="Rev_trsase/Diguanyl_cyclase"/>
</dbReference>